<feature type="compositionally biased region" description="Polar residues" evidence="7">
    <location>
        <begin position="36"/>
        <end position="54"/>
    </location>
</feature>
<feature type="chain" id="PRO_5006455584" description="Proline-rich transmembrane protein 3/4 domain-containing protein" evidence="9">
    <location>
        <begin position="27"/>
        <end position="1376"/>
    </location>
</feature>
<organism evidence="11 12">
    <name type="scientific">Drosophila erecta</name>
    <name type="common">Fruit fly</name>
    <dbReference type="NCBI Taxonomy" id="7220"/>
    <lineage>
        <taxon>Eukaryota</taxon>
        <taxon>Metazoa</taxon>
        <taxon>Ecdysozoa</taxon>
        <taxon>Arthropoda</taxon>
        <taxon>Hexapoda</taxon>
        <taxon>Insecta</taxon>
        <taxon>Pterygota</taxon>
        <taxon>Neoptera</taxon>
        <taxon>Endopterygota</taxon>
        <taxon>Diptera</taxon>
        <taxon>Brachycera</taxon>
        <taxon>Muscomorpha</taxon>
        <taxon>Ephydroidea</taxon>
        <taxon>Drosophilidae</taxon>
        <taxon>Drosophila</taxon>
        <taxon>Sophophora</taxon>
    </lineage>
</organism>
<dbReference type="InterPro" id="IPR052836">
    <property type="entry name" value="PRRT_domain-containing"/>
</dbReference>
<name>B3P9V2_DROER</name>
<feature type="transmembrane region" description="Helical" evidence="8">
    <location>
        <begin position="629"/>
        <end position="653"/>
    </location>
</feature>
<dbReference type="PANTHER" id="PTHR35578">
    <property type="entry name" value="PROLINE-RICH TRANSMEMBRANE PROTEIN 4-RELATED"/>
    <property type="match status" value="1"/>
</dbReference>
<evidence type="ECO:0000256" key="7">
    <source>
        <dbReference type="SAM" id="MobiDB-lite"/>
    </source>
</evidence>
<evidence type="ECO:0000256" key="1">
    <source>
        <dbReference type="ARBA" id="ARBA00004141"/>
    </source>
</evidence>
<gene>
    <name evidence="11" type="primary">Dere\GG16458</name>
    <name evidence="11" type="synonym">dere_GLEANR_16564</name>
    <name evidence="11" type="synonym">GG16458</name>
    <name evidence="11" type="ORF">Dere_GG16458</name>
</gene>
<feature type="domain" description="Proline-rich transmembrane protein 3/4" evidence="10">
    <location>
        <begin position="513"/>
        <end position="650"/>
    </location>
</feature>
<dbReference type="PANTHER" id="PTHR35578:SF6">
    <property type="entry name" value="PROLINE-RICH TRANSMEMBRANE PROTEIN 4"/>
    <property type="match status" value="1"/>
</dbReference>
<feature type="transmembrane region" description="Helical" evidence="8">
    <location>
        <begin position="747"/>
        <end position="774"/>
    </location>
</feature>
<reference evidence="11 12" key="2">
    <citation type="journal article" date="2008" name="Bioinformatics">
        <title>Assembly reconciliation.</title>
        <authorList>
            <person name="Zimin A.V."/>
            <person name="Smith D.R."/>
            <person name="Sutton G."/>
            <person name="Yorke J.A."/>
        </authorList>
    </citation>
    <scope>NUCLEOTIDE SEQUENCE [LARGE SCALE GENOMIC DNA]</scope>
    <source>
        <strain evidence="11 12">TSC#14021-0224.01</strain>
    </source>
</reference>
<feature type="transmembrane region" description="Helical" evidence="8">
    <location>
        <begin position="596"/>
        <end position="617"/>
    </location>
</feature>
<evidence type="ECO:0000256" key="6">
    <source>
        <dbReference type="ARBA" id="ARBA00023136"/>
    </source>
</evidence>
<evidence type="ECO:0000256" key="2">
    <source>
        <dbReference type="ARBA" id="ARBA00022553"/>
    </source>
</evidence>
<evidence type="ECO:0000259" key="10">
    <source>
        <dbReference type="Pfam" id="PF25987"/>
    </source>
</evidence>
<protein>
    <recommendedName>
        <fullName evidence="10">Proline-rich transmembrane protein 3/4 domain-containing protein</fullName>
    </recommendedName>
</protein>
<feature type="compositionally biased region" description="Low complexity" evidence="7">
    <location>
        <begin position="1109"/>
        <end position="1118"/>
    </location>
</feature>
<dbReference type="Pfam" id="PF25987">
    <property type="entry name" value="PRRT3"/>
    <property type="match status" value="2"/>
</dbReference>
<dbReference type="eggNOG" id="ENOG502QSMJ">
    <property type="taxonomic scope" value="Eukaryota"/>
</dbReference>
<keyword evidence="6 8" id="KW-0472">Membrane</keyword>
<evidence type="ECO:0000313" key="11">
    <source>
        <dbReference type="EMBL" id="EDV45265.2"/>
    </source>
</evidence>
<reference evidence="11 12" key="1">
    <citation type="journal article" date="2007" name="Nature">
        <title>Evolution of genes and genomes on the Drosophila phylogeny.</title>
        <authorList>
            <consortium name="Drosophila 12 Genomes Consortium"/>
            <person name="Clark A.G."/>
            <person name="Eisen M.B."/>
            <person name="Smith D.R."/>
            <person name="Bergman C.M."/>
            <person name="Oliver B."/>
            <person name="Markow T.A."/>
            <person name="Kaufman T.C."/>
            <person name="Kellis M."/>
            <person name="Gelbart W."/>
            <person name="Iyer V.N."/>
            <person name="Pollard D.A."/>
            <person name="Sackton T.B."/>
            <person name="Larracuente A.M."/>
            <person name="Singh N.D."/>
            <person name="Abad J.P."/>
            <person name="Abt D.N."/>
            <person name="Adryan B."/>
            <person name="Aguade M."/>
            <person name="Akashi H."/>
            <person name="Anderson W.W."/>
            <person name="Aquadro C.F."/>
            <person name="Ardell D.H."/>
            <person name="Arguello R."/>
            <person name="Artieri C.G."/>
            <person name="Barbash D.A."/>
            <person name="Barker D."/>
            <person name="Barsanti P."/>
            <person name="Batterham P."/>
            <person name="Batzoglou S."/>
            <person name="Begun D."/>
            <person name="Bhutkar A."/>
            <person name="Blanco E."/>
            <person name="Bosak S.A."/>
            <person name="Bradley R.K."/>
            <person name="Brand A.D."/>
            <person name="Brent M.R."/>
            <person name="Brooks A.N."/>
            <person name="Brown R.H."/>
            <person name="Butlin R.K."/>
            <person name="Caggese C."/>
            <person name="Calvi B.R."/>
            <person name="Bernardo de Carvalho A."/>
            <person name="Caspi A."/>
            <person name="Castrezana S."/>
            <person name="Celniker S.E."/>
            <person name="Chang J.L."/>
            <person name="Chapple C."/>
            <person name="Chatterji S."/>
            <person name="Chinwalla A."/>
            <person name="Civetta A."/>
            <person name="Clifton S.W."/>
            <person name="Comeron J.M."/>
            <person name="Costello J.C."/>
            <person name="Coyne J.A."/>
            <person name="Daub J."/>
            <person name="David R.G."/>
            <person name="Delcher A.L."/>
            <person name="Delehaunty K."/>
            <person name="Do C.B."/>
            <person name="Ebling H."/>
            <person name="Edwards K."/>
            <person name="Eickbush T."/>
            <person name="Evans J.D."/>
            <person name="Filipski A."/>
            <person name="Findeiss S."/>
            <person name="Freyhult E."/>
            <person name="Fulton L."/>
            <person name="Fulton R."/>
            <person name="Garcia A.C."/>
            <person name="Gardiner A."/>
            <person name="Garfield D.A."/>
            <person name="Garvin B.E."/>
            <person name="Gibson G."/>
            <person name="Gilbert D."/>
            <person name="Gnerre S."/>
            <person name="Godfrey J."/>
            <person name="Good R."/>
            <person name="Gotea V."/>
            <person name="Gravely B."/>
            <person name="Greenberg A.J."/>
            <person name="Griffiths-Jones S."/>
            <person name="Gross S."/>
            <person name="Guigo R."/>
            <person name="Gustafson E.A."/>
            <person name="Haerty W."/>
            <person name="Hahn M.W."/>
            <person name="Halligan D.L."/>
            <person name="Halpern A.L."/>
            <person name="Halter G.M."/>
            <person name="Han M.V."/>
            <person name="Heger A."/>
            <person name="Hillier L."/>
            <person name="Hinrichs A.S."/>
            <person name="Holmes I."/>
            <person name="Hoskins R.A."/>
            <person name="Hubisz M.J."/>
            <person name="Hultmark D."/>
            <person name="Huntley M.A."/>
            <person name="Jaffe D.B."/>
            <person name="Jagadeeshan S."/>
            <person name="Jeck W.R."/>
            <person name="Johnson J."/>
            <person name="Jones C.D."/>
            <person name="Jordan W.C."/>
            <person name="Karpen G.H."/>
            <person name="Kataoka E."/>
            <person name="Keightley P.D."/>
            <person name="Kheradpour P."/>
            <person name="Kirkness E.F."/>
            <person name="Koerich L.B."/>
            <person name="Kristiansen K."/>
            <person name="Kudrna D."/>
            <person name="Kulathinal R.J."/>
            <person name="Kumar S."/>
            <person name="Kwok R."/>
            <person name="Lander E."/>
            <person name="Langley C.H."/>
            <person name="Lapoint R."/>
            <person name="Lazzaro B.P."/>
            <person name="Lee S.J."/>
            <person name="Levesque L."/>
            <person name="Li R."/>
            <person name="Lin C.F."/>
            <person name="Lin M.F."/>
            <person name="Lindblad-Toh K."/>
            <person name="Llopart A."/>
            <person name="Long M."/>
            <person name="Low L."/>
            <person name="Lozovsky E."/>
            <person name="Lu J."/>
            <person name="Luo M."/>
            <person name="Machado C.A."/>
            <person name="Makalowski W."/>
            <person name="Marzo M."/>
            <person name="Matsuda M."/>
            <person name="Matzkin L."/>
            <person name="McAllister B."/>
            <person name="McBride C.S."/>
            <person name="McKernan B."/>
            <person name="McKernan K."/>
            <person name="Mendez-Lago M."/>
            <person name="Minx P."/>
            <person name="Mollenhauer M.U."/>
            <person name="Montooth K."/>
            <person name="Mount S.M."/>
            <person name="Mu X."/>
            <person name="Myers E."/>
            <person name="Negre B."/>
            <person name="Newfeld S."/>
            <person name="Nielsen R."/>
            <person name="Noor M.A."/>
            <person name="O'Grady P."/>
            <person name="Pachter L."/>
            <person name="Papaceit M."/>
            <person name="Parisi M.J."/>
            <person name="Parisi M."/>
            <person name="Parts L."/>
            <person name="Pedersen J.S."/>
            <person name="Pesole G."/>
            <person name="Phillippy A.M."/>
            <person name="Ponting C.P."/>
            <person name="Pop M."/>
            <person name="Porcelli D."/>
            <person name="Powell J.R."/>
            <person name="Prohaska S."/>
            <person name="Pruitt K."/>
            <person name="Puig M."/>
            <person name="Quesneville H."/>
            <person name="Ram K.R."/>
            <person name="Rand D."/>
            <person name="Rasmussen M.D."/>
            <person name="Reed L.K."/>
            <person name="Reenan R."/>
            <person name="Reily A."/>
            <person name="Remington K.A."/>
            <person name="Rieger T.T."/>
            <person name="Ritchie M.G."/>
            <person name="Robin C."/>
            <person name="Rogers Y.H."/>
            <person name="Rohde C."/>
            <person name="Rozas J."/>
            <person name="Rubenfield M.J."/>
            <person name="Ruiz A."/>
            <person name="Russo S."/>
            <person name="Salzberg S.L."/>
            <person name="Sanchez-Gracia A."/>
            <person name="Saranga D.J."/>
            <person name="Sato H."/>
            <person name="Schaeffer S.W."/>
            <person name="Schatz M.C."/>
            <person name="Schlenke T."/>
            <person name="Schwartz R."/>
            <person name="Segarra C."/>
            <person name="Singh R.S."/>
            <person name="Sirot L."/>
            <person name="Sirota M."/>
            <person name="Sisneros N.B."/>
            <person name="Smith C.D."/>
            <person name="Smith T.F."/>
            <person name="Spieth J."/>
            <person name="Stage D.E."/>
            <person name="Stark A."/>
            <person name="Stephan W."/>
            <person name="Strausberg R.L."/>
            <person name="Strempel S."/>
            <person name="Sturgill D."/>
            <person name="Sutton G."/>
            <person name="Sutton G.G."/>
            <person name="Tao W."/>
            <person name="Teichmann S."/>
            <person name="Tobari Y.N."/>
            <person name="Tomimura Y."/>
            <person name="Tsolas J.M."/>
            <person name="Valente V.L."/>
            <person name="Venter E."/>
            <person name="Venter J.C."/>
            <person name="Vicario S."/>
            <person name="Vieira F.G."/>
            <person name="Vilella A.J."/>
            <person name="Villasante A."/>
            <person name="Walenz B."/>
            <person name="Wang J."/>
            <person name="Wasserman M."/>
            <person name="Watts T."/>
            <person name="Wilson D."/>
            <person name="Wilson R.K."/>
            <person name="Wing R.A."/>
            <person name="Wolfner M.F."/>
            <person name="Wong A."/>
            <person name="Wong G.K."/>
            <person name="Wu C.I."/>
            <person name="Wu G."/>
            <person name="Yamamoto D."/>
            <person name="Yang H.P."/>
            <person name="Yang S.P."/>
            <person name="Yorke J.A."/>
            <person name="Yoshida K."/>
            <person name="Zdobnov E."/>
            <person name="Zhang P."/>
            <person name="Zhang Y."/>
            <person name="Zimin A.V."/>
            <person name="Baldwin J."/>
            <person name="Abdouelleil A."/>
            <person name="Abdulkadir J."/>
            <person name="Abebe A."/>
            <person name="Abera B."/>
            <person name="Abreu J."/>
            <person name="Acer S.C."/>
            <person name="Aftuck L."/>
            <person name="Alexander A."/>
            <person name="An P."/>
            <person name="Anderson E."/>
            <person name="Anderson S."/>
            <person name="Arachi H."/>
            <person name="Azer M."/>
            <person name="Bachantsang P."/>
            <person name="Barry A."/>
            <person name="Bayul T."/>
            <person name="Berlin A."/>
            <person name="Bessette D."/>
            <person name="Bloom T."/>
            <person name="Blye J."/>
            <person name="Boguslavskiy L."/>
            <person name="Bonnet C."/>
            <person name="Boukhgalter B."/>
            <person name="Bourzgui I."/>
            <person name="Brown A."/>
            <person name="Cahill P."/>
            <person name="Channer S."/>
            <person name="Cheshatsang Y."/>
            <person name="Chuda L."/>
            <person name="Citroen M."/>
            <person name="Collymore A."/>
            <person name="Cooke P."/>
            <person name="Costello M."/>
            <person name="D'Aco K."/>
            <person name="Daza R."/>
            <person name="De Haan G."/>
            <person name="DeGray S."/>
            <person name="DeMaso C."/>
            <person name="Dhargay N."/>
            <person name="Dooley K."/>
            <person name="Dooley E."/>
            <person name="Doricent M."/>
            <person name="Dorje P."/>
            <person name="Dorjee K."/>
            <person name="Dupes A."/>
            <person name="Elong R."/>
            <person name="Falk J."/>
            <person name="Farina A."/>
            <person name="Faro S."/>
            <person name="Ferguson D."/>
            <person name="Fisher S."/>
            <person name="Foley C.D."/>
            <person name="Franke A."/>
            <person name="Friedrich D."/>
            <person name="Gadbois L."/>
            <person name="Gearin G."/>
            <person name="Gearin C.R."/>
            <person name="Giannoukos G."/>
            <person name="Goode T."/>
            <person name="Graham J."/>
            <person name="Grandbois E."/>
            <person name="Grewal S."/>
            <person name="Gyaltsen K."/>
            <person name="Hafez N."/>
            <person name="Hagos B."/>
            <person name="Hall J."/>
            <person name="Henson C."/>
            <person name="Hollinger A."/>
            <person name="Honan T."/>
            <person name="Huard M.D."/>
            <person name="Hughes L."/>
            <person name="Hurhula B."/>
            <person name="Husby M.E."/>
            <person name="Kamat A."/>
            <person name="Kanga B."/>
            <person name="Kashin S."/>
            <person name="Khazanovich D."/>
            <person name="Kisner P."/>
            <person name="Lance K."/>
            <person name="Lara M."/>
            <person name="Lee W."/>
            <person name="Lennon N."/>
            <person name="Letendre F."/>
            <person name="LeVine R."/>
            <person name="Lipovsky A."/>
            <person name="Liu X."/>
            <person name="Liu J."/>
            <person name="Liu S."/>
            <person name="Lokyitsang T."/>
            <person name="Lokyitsang Y."/>
            <person name="Lubonja R."/>
            <person name="Lui A."/>
            <person name="MacDonald P."/>
            <person name="Magnisalis V."/>
            <person name="Maru K."/>
            <person name="Matthews C."/>
            <person name="McCusker W."/>
            <person name="McDonough S."/>
            <person name="Mehta T."/>
            <person name="Meldrim J."/>
            <person name="Meneus L."/>
            <person name="Mihai O."/>
            <person name="Mihalev A."/>
            <person name="Mihova T."/>
            <person name="Mittelman R."/>
            <person name="Mlenga V."/>
            <person name="Montmayeur A."/>
            <person name="Mulrain L."/>
            <person name="Navidi A."/>
            <person name="Naylor J."/>
            <person name="Negash T."/>
            <person name="Nguyen T."/>
            <person name="Nguyen N."/>
            <person name="Nicol R."/>
            <person name="Norbu C."/>
            <person name="Norbu N."/>
            <person name="Novod N."/>
            <person name="O'Neill B."/>
            <person name="Osman S."/>
            <person name="Markiewicz E."/>
            <person name="Oyono O.L."/>
            <person name="Patti C."/>
            <person name="Phunkhang P."/>
            <person name="Pierre F."/>
            <person name="Priest M."/>
            <person name="Raghuraman S."/>
            <person name="Rege F."/>
            <person name="Reyes R."/>
            <person name="Rise C."/>
            <person name="Rogov P."/>
            <person name="Ross K."/>
            <person name="Ryan E."/>
            <person name="Settipalli S."/>
            <person name="Shea T."/>
            <person name="Sherpa N."/>
            <person name="Shi L."/>
            <person name="Shih D."/>
            <person name="Sparrow T."/>
            <person name="Spaulding J."/>
            <person name="Stalker J."/>
            <person name="Stange-Thomann N."/>
            <person name="Stavropoulos S."/>
            <person name="Stone C."/>
            <person name="Strader C."/>
            <person name="Tesfaye S."/>
            <person name="Thomson T."/>
            <person name="Thoulutsang Y."/>
            <person name="Thoulutsang D."/>
            <person name="Topham K."/>
            <person name="Topping I."/>
            <person name="Tsamla T."/>
            <person name="Vassiliev H."/>
            <person name="Vo A."/>
            <person name="Wangchuk T."/>
            <person name="Wangdi T."/>
            <person name="Weiand M."/>
            <person name="Wilkinson J."/>
            <person name="Wilson A."/>
            <person name="Yadav S."/>
            <person name="Young G."/>
            <person name="Yu Q."/>
            <person name="Zembek L."/>
            <person name="Zhong D."/>
            <person name="Zimmer A."/>
            <person name="Zwirko Z."/>
            <person name="Jaffe D.B."/>
            <person name="Alvarez P."/>
            <person name="Brockman W."/>
            <person name="Butler J."/>
            <person name="Chin C."/>
            <person name="Gnerre S."/>
            <person name="Grabherr M."/>
            <person name="Kleber M."/>
            <person name="Mauceli E."/>
            <person name="MacCallum I."/>
        </authorList>
    </citation>
    <scope>NUCLEOTIDE SEQUENCE [LARGE SCALE GENOMIC DNA]</scope>
    <source>
        <strain evidence="11 12">TSC#14021-0224.01</strain>
    </source>
</reference>
<feature type="region of interest" description="Disordered" evidence="7">
    <location>
        <begin position="34"/>
        <end position="54"/>
    </location>
</feature>
<feature type="signal peptide" evidence="9">
    <location>
        <begin position="1"/>
        <end position="26"/>
    </location>
</feature>
<proteinExistence type="predicted"/>
<dbReference type="HOGENOM" id="CLU_004463_0_0_1"/>
<feature type="domain" description="Proline-rich transmembrane protein 3/4" evidence="10">
    <location>
        <begin position="698"/>
        <end position="813"/>
    </location>
</feature>
<feature type="compositionally biased region" description="Basic and acidic residues" evidence="7">
    <location>
        <begin position="1097"/>
        <end position="1108"/>
    </location>
</feature>
<keyword evidence="4 9" id="KW-0732">Signal</keyword>
<dbReference type="KEGG" id="der:6555869"/>
<evidence type="ECO:0000313" key="12">
    <source>
        <dbReference type="Proteomes" id="UP000008711"/>
    </source>
</evidence>
<feature type="transmembrane region" description="Helical" evidence="8">
    <location>
        <begin position="554"/>
        <end position="576"/>
    </location>
</feature>
<dbReference type="OrthoDB" id="10066605at2759"/>
<evidence type="ECO:0000256" key="5">
    <source>
        <dbReference type="ARBA" id="ARBA00022989"/>
    </source>
</evidence>
<feature type="region of interest" description="Disordered" evidence="7">
    <location>
        <begin position="152"/>
        <end position="181"/>
    </location>
</feature>
<sequence>MHSRQRYVNFLFILLIAIHHISLTKSLLLEESSSTGNRTNSQEKSNGNHNFGNSTGINMISGTSSIVQKDYFEKLNNLESSVAAVLRKVAYGTTSTTKRSIPDTSYSLGLTTVATPFLTTQRYHSAHHQQHGVGGRPKNYELDLERDHALPTSAPNADILKSNNNPTYPNPNRPHSHDRDRHRNVVQYTSTPIPLIPNLFKKINGAQSPTIPMYPGDIPSYSPPSRAFFTPPLPPEYQNPFADKPTLRGTNNEGLIAVNRRPIPPPSLMPSQDRIPIRPPDLGSNSNDAVVNKITDLNFAPGGMDAKHRLETNFSHGTESDTSVNERKKALNTPARTNGEDLLNEKANSAKGQGFYEPDVIGPNKRQEVLPNIRRILGSNGKNGDIPAVLLKQVTQRPIITMRHPPSSPIVLIEKSTTNEEIIDADVPSVVSPNINHSKYQPGQLEYYENANQTAGTTPSAAAAIGDVSATSFSYATTNAGQPGHTGKTTDGFRELGTSAVDHNAIGAAAAAAVHTTWTWAWNIHIYLSVVLFTILCVYSLYKLLTYNKLTHLFAQAYFVCIHLILIMICILRISFLCIDAYNVHGRFNLLTSELLLNLPSTFLTVAFSVLILFLFLKALNHKNNRYSALIRPLTVVVGCGVHVVLCITLHYVESYTLKNHHLYFQQQQQHQYFRRQQLYNQQGQPTATMSPSAILPPPPRVLTLICQIIYIFICLSLGLLYLYLYRILKRILRSKSQNYIHGYQNLSYAIHITIATALLFVLLAALQIFGAIYISSSQTSIVDVDWLQWGYQFSLRLIEIAIITLISWVAGLKTSVGHDSLSAVAGDVRMIGSGVGAYGQDGGTPSNAIREKHVGNGTGTHNSNVTNFFLPCTSSSSQEHFETDYPAICNANTNLHTYTMRTGKLIYDDSYALNSMGQATAASSNGRPCEYQLQEPMYQRPYDTGSIGSTLNAQASQDYNQQHQLHQMRFHEHPTYMSTDYITDAVPDHYENPNFSLHSTAIAKSEQKRRDIYDQNGVCSSSSSGTLQQQVELLQNNCYSEPLEQENKRYEFNIFERPVFKEKSVHSVQSNNECIQDRQKITNSREKKFNGALERHFFESKTHERRSSNSANSCSSSNGGGGGRYASFNSFERGYYNGVCKSGTLSSIANAGALGRTLESPIASAETQRIVANGAQTLGIPDKDRPRYYQKTSGRNSNLRSLESGTELFQIMPIRETHLQQLPYDHNSEDEDDEEDDITSENNVECTNLINNDHGSVIPIEDTAPNSTPMNGKTSSLVGVAATKNSSSRTQLHFPNNGKQRSELCTTSSASEASACSNSCTTSSASDSMLVADQGFLRFRSIDDQNSLQTGSNPSSERTAVSSLRCSATVNGIDC</sequence>
<comment type="subcellular location">
    <subcellularLocation>
        <location evidence="1">Membrane</location>
        <topology evidence="1">Multi-pass membrane protein</topology>
    </subcellularLocation>
</comment>
<feature type="transmembrane region" description="Helical" evidence="8">
    <location>
        <begin position="702"/>
        <end position="726"/>
    </location>
</feature>
<evidence type="ECO:0000256" key="4">
    <source>
        <dbReference type="ARBA" id="ARBA00022729"/>
    </source>
</evidence>
<dbReference type="InterPro" id="IPR059081">
    <property type="entry name" value="PRRT3-4"/>
</dbReference>
<feature type="transmembrane region" description="Helical" evidence="8">
    <location>
        <begin position="520"/>
        <end position="542"/>
    </location>
</feature>
<keyword evidence="5 8" id="KW-1133">Transmembrane helix</keyword>
<dbReference type="EMBL" id="CH954184">
    <property type="protein sequence ID" value="EDV45265.2"/>
    <property type="molecule type" value="Genomic_DNA"/>
</dbReference>
<feature type="region of interest" description="Disordered" evidence="7">
    <location>
        <begin position="1097"/>
        <end position="1122"/>
    </location>
</feature>
<keyword evidence="2" id="KW-0597">Phosphoprotein</keyword>
<evidence type="ECO:0000256" key="9">
    <source>
        <dbReference type="SAM" id="SignalP"/>
    </source>
</evidence>
<dbReference type="Proteomes" id="UP000008711">
    <property type="component" value="Unassembled WGS sequence"/>
</dbReference>
<accession>B3P9V2</accession>
<evidence type="ECO:0000256" key="8">
    <source>
        <dbReference type="SAM" id="Phobius"/>
    </source>
</evidence>
<keyword evidence="3 8" id="KW-0812">Transmembrane</keyword>
<evidence type="ECO:0000256" key="3">
    <source>
        <dbReference type="ARBA" id="ARBA00022692"/>
    </source>
</evidence>
<keyword evidence="12" id="KW-1185">Reference proteome</keyword>